<dbReference type="InterPro" id="IPR040350">
    <property type="entry name" value="TMEM272"/>
</dbReference>
<dbReference type="KEGG" id="pmei:106924006"/>
<sequence length="250" mass="28040">MPSQLVENSFLFSFFFQTGLSSYGKQTRAAHRRIPRLFLTGLERNLNYLSSQIWRKEVLSVQMAAPSAGRPVTVTVGTVWKLQLNPSPPAPIRLSVGTAITWTCLTVARVIFGVVYFRDCPQQPNIPNYLLGLALIALLMIPFVTLPCESYAAQPREHPRGFKACMAGFVVLFIFVWFLLGAVWVFSVYQPNYDPSAADGLYCNKTLYTFAFWNAVLETFGLGALLAKFCKGMLCYVNMSPVDRGFYDNV</sequence>
<reference evidence="2" key="1">
    <citation type="submission" date="2025-08" db="UniProtKB">
        <authorList>
            <consortium name="Ensembl"/>
        </authorList>
    </citation>
    <scope>IDENTIFICATION</scope>
</reference>
<dbReference type="Proteomes" id="UP000261480">
    <property type="component" value="Unplaced"/>
</dbReference>
<dbReference type="PANTHER" id="PTHR33444">
    <property type="entry name" value="SI:DKEY-19B23.12-RELATED"/>
    <property type="match status" value="1"/>
</dbReference>
<keyword evidence="1" id="KW-1133">Transmembrane helix</keyword>
<dbReference type="PANTHER" id="PTHR33444:SF2">
    <property type="entry name" value="MARVEL DOMAIN-CONTAINING PROTEIN"/>
    <property type="match status" value="1"/>
</dbReference>
<dbReference type="OrthoDB" id="8430582at2759"/>
<feature type="transmembrane region" description="Helical" evidence="1">
    <location>
        <begin position="164"/>
        <end position="187"/>
    </location>
</feature>
<keyword evidence="1" id="KW-0472">Membrane</keyword>
<dbReference type="GeneID" id="106924006"/>
<accession>A0A3B3YTC2</accession>
<evidence type="ECO:0000256" key="1">
    <source>
        <dbReference type="SAM" id="Phobius"/>
    </source>
</evidence>
<proteinExistence type="predicted"/>
<reference evidence="2" key="2">
    <citation type="submission" date="2025-09" db="UniProtKB">
        <authorList>
            <consortium name="Ensembl"/>
        </authorList>
    </citation>
    <scope>IDENTIFICATION</scope>
</reference>
<dbReference type="Ensembl" id="ENSPMET00000022059.1">
    <property type="protein sequence ID" value="ENSPMEP00000030255.1"/>
    <property type="gene ID" value="ENSPMEG00000016528.1"/>
</dbReference>
<keyword evidence="1" id="KW-0812">Transmembrane</keyword>
<evidence type="ECO:0000313" key="2">
    <source>
        <dbReference type="Ensembl" id="ENSPMEP00000030255.1"/>
    </source>
</evidence>
<name>A0A3B3YTC2_9TELE</name>
<feature type="transmembrane region" description="Helical" evidence="1">
    <location>
        <begin position="207"/>
        <end position="227"/>
    </location>
</feature>
<feature type="transmembrane region" description="Helical" evidence="1">
    <location>
        <begin position="129"/>
        <end position="152"/>
    </location>
</feature>
<evidence type="ECO:0000313" key="3">
    <source>
        <dbReference type="Proteomes" id="UP000261480"/>
    </source>
</evidence>
<keyword evidence="3" id="KW-1185">Reference proteome</keyword>
<organism evidence="2 3">
    <name type="scientific">Poecilia mexicana</name>
    <dbReference type="NCBI Taxonomy" id="48701"/>
    <lineage>
        <taxon>Eukaryota</taxon>
        <taxon>Metazoa</taxon>
        <taxon>Chordata</taxon>
        <taxon>Craniata</taxon>
        <taxon>Vertebrata</taxon>
        <taxon>Euteleostomi</taxon>
        <taxon>Actinopterygii</taxon>
        <taxon>Neopterygii</taxon>
        <taxon>Teleostei</taxon>
        <taxon>Neoteleostei</taxon>
        <taxon>Acanthomorphata</taxon>
        <taxon>Ovalentaria</taxon>
        <taxon>Atherinomorphae</taxon>
        <taxon>Cyprinodontiformes</taxon>
        <taxon>Poeciliidae</taxon>
        <taxon>Poeciliinae</taxon>
        <taxon>Poecilia</taxon>
    </lineage>
</organism>
<feature type="transmembrane region" description="Helical" evidence="1">
    <location>
        <begin position="94"/>
        <end position="117"/>
    </location>
</feature>
<dbReference type="AlphaFoldDB" id="A0A3B3YTC2"/>
<protein>
    <submittedName>
        <fullName evidence="2">Uncharacterized protein</fullName>
    </submittedName>
</protein>
<dbReference type="RefSeq" id="XP_014852955.1">
    <property type="nucleotide sequence ID" value="XM_014997469.1"/>
</dbReference>
<dbReference type="STRING" id="48701.ENSPMEP00000030255"/>